<feature type="transmembrane region" description="Helical" evidence="1">
    <location>
        <begin position="41"/>
        <end position="61"/>
    </location>
</feature>
<reference evidence="2 3" key="1">
    <citation type="submission" date="2018-06" db="EMBL/GenBank/DDBJ databases">
        <title>Genome sequencing of Flavobacterium.</title>
        <authorList>
            <person name="Baek M.-G."/>
            <person name="Yi H."/>
        </authorList>
    </citation>
    <scope>NUCLEOTIDE SEQUENCE [LARGE SCALE GENOMIC DNA]</scope>
    <source>
        <strain evidence="2 3">HYN0086</strain>
    </source>
</reference>
<evidence type="ECO:0000313" key="2">
    <source>
        <dbReference type="EMBL" id="AXB57753.1"/>
    </source>
</evidence>
<proteinExistence type="predicted"/>
<accession>A0A344LV11</accession>
<evidence type="ECO:0000256" key="1">
    <source>
        <dbReference type="SAM" id="Phobius"/>
    </source>
</evidence>
<dbReference type="AlphaFoldDB" id="A0A344LV11"/>
<keyword evidence="1" id="KW-0812">Transmembrane</keyword>
<protein>
    <submittedName>
        <fullName evidence="2">Uncharacterized protein</fullName>
    </submittedName>
</protein>
<dbReference type="Proteomes" id="UP000251561">
    <property type="component" value="Chromosome"/>
</dbReference>
<keyword evidence="1" id="KW-1133">Transmembrane helix</keyword>
<dbReference type="KEGG" id="ffl:HYN86_14565"/>
<sequence length="65" mass="8035">MKSLFKKRETPFVYNRYYLFLQEKWVRKMEFLTQGFSKKQLILFLVLFIAFSSAYFLFIVYEALN</sequence>
<gene>
    <name evidence="2" type="ORF">HYN86_14565</name>
</gene>
<dbReference type="EMBL" id="CP030261">
    <property type="protein sequence ID" value="AXB57753.1"/>
    <property type="molecule type" value="Genomic_DNA"/>
</dbReference>
<dbReference type="OrthoDB" id="1370190at2"/>
<keyword evidence="1" id="KW-0472">Membrane</keyword>
<name>A0A344LV11_9FLAO</name>
<organism evidence="2 3">
    <name type="scientific">Flavobacterium fluviale</name>
    <dbReference type="NCBI Taxonomy" id="2249356"/>
    <lineage>
        <taxon>Bacteria</taxon>
        <taxon>Pseudomonadati</taxon>
        <taxon>Bacteroidota</taxon>
        <taxon>Flavobacteriia</taxon>
        <taxon>Flavobacteriales</taxon>
        <taxon>Flavobacteriaceae</taxon>
        <taxon>Flavobacterium</taxon>
    </lineage>
</organism>
<evidence type="ECO:0000313" key="3">
    <source>
        <dbReference type="Proteomes" id="UP000251561"/>
    </source>
</evidence>
<keyword evidence="3" id="KW-1185">Reference proteome</keyword>